<keyword evidence="10" id="KW-0677">Repeat</keyword>
<feature type="region of interest" description="Disordered" evidence="17">
    <location>
        <begin position="424"/>
        <end position="460"/>
    </location>
</feature>
<dbReference type="STRING" id="1314782.A0A165UDU2"/>
<dbReference type="PROSITE" id="PS50089">
    <property type="entry name" value="ZF_RING_2"/>
    <property type="match status" value="1"/>
</dbReference>
<dbReference type="GO" id="GO:0008270">
    <property type="term" value="F:zinc ion binding"/>
    <property type="evidence" value="ECO:0007669"/>
    <property type="project" value="UniProtKB-KW"/>
</dbReference>
<dbReference type="Pfam" id="PF22958">
    <property type="entry name" value="Ltn1_1st"/>
    <property type="match status" value="2"/>
</dbReference>
<dbReference type="EC" id="2.3.2.27" evidence="5 16"/>
<dbReference type="Pfam" id="PF13639">
    <property type="entry name" value="zf-RING_2"/>
    <property type="match status" value="1"/>
</dbReference>
<dbReference type="EMBL" id="KV425559">
    <property type="protein sequence ID" value="KZT28004.1"/>
    <property type="molecule type" value="Genomic_DNA"/>
</dbReference>
<evidence type="ECO:0000256" key="4">
    <source>
        <dbReference type="ARBA" id="ARBA00007997"/>
    </source>
</evidence>
<evidence type="ECO:0000313" key="20">
    <source>
        <dbReference type="Proteomes" id="UP000076761"/>
    </source>
</evidence>
<comment type="subcellular location">
    <subcellularLocation>
        <location evidence="2">Cytoplasm</location>
        <location evidence="2">Cytosol</location>
    </subcellularLocation>
</comment>
<evidence type="ECO:0000256" key="5">
    <source>
        <dbReference type="ARBA" id="ARBA00012483"/>
    </source>
</evidence>
<feature type="region of interest" description="Disordered" evidence="17">
    <location>
        <begin position="252"/>
        <end position="293"/>
    </location>
</feature>
<evidence type="ECO:0000256" key="12">
    <source>
        <dbReference type="ARBA" id="ARBA00022786"/>
    </source>
</evidence>
<dbReference type="InterPro" id="IPR054477">
    <property type="entry name" value="LTN1_E3_ligase_6th"/>
</dbReference>
<dbReference type="FunFam" id="3.30.40.10:FF:000038">
    <property type="entry name" value="E3 ubiquitin-protein ligase listerin"/>
    <property type="match status" value="1"/>
</dbReference>
<accession>A0A165UDU2</accession>
<organism evidence="19 20">
    <name type="scientific">Neolentinus lepideus HHB14362 ss-1</name>
    <dbReference type="NCBI Taxonomy" id="1314782"/>
    <lineage>
        <taxon>Eukaryota</taxon>
        <taxon>Fungi</taxon>
        <taxon>Dikarya</taxon>
        <taxon>Basidiomycota</taxon>
        <taxon>Agaricomycotina</taxon>
        <taxon>Agaricomycetes</taxon>
        <taxon>Gloeophyllales</taxon>
        <taxon>Gloeophyllaceae</taxon>
        <taxon>Neolentinus</taxon>
    </lineage>
</organism>
<dbReference type="InterPro" id="IPR011016">
    <property type="entry name" value="Znf_RING-CH"/>
</dbReference>
<evidence type="ECO:0000256" key="15">
    <source>
        <dbReference type="PROSITE-ProRule" id="PRU00175"/>
    </source>
</evidence>
<gene>
    <name evidence="19" type="ORF">NEOLEDRAFT_1059411</name>
</gene>
<evidence type="ECO:0000256" key="17">
    <source>
        <dbReference type="SAM" id="MobiDB-lite"/>
    </source>
</evidence>
<dbReference type="Proteomes" id="UP000076761">
    <property type="component" value="Unassembled WGS sequence"/>
</dbReference>
<dbReference type="InterPro" id="IPR054476">
    <property type="entry name" value="Ltn1_N"/>
</dbReference>
<dbReference type="GO" id="GO:0043023">
    <property type="term" value="F:ribosomal large subunit binding"/>
    <property type="evidence" value="ECO:0007669"/>
    <property type="project" value="TreeGrafter"/>
</dbReference>
<evidence type="ECO:0000256" key="10">
    <source>
        <dbReference type="ARBA" id="ARBA00022737"/>
    </source>
</evidence>
<dbReference type="InterPro" id="IPR016024">
    <property type="entry name" value="ARM-type_fold"/>
</dbReference>
<dbReference type="GO" id="GO:0016567">
    <property type="term" value="P:protein ubiquitination"/>
    <property type="evidence" value="ECO:0007669"/>
    <property type="project" value="UniProtKB-UniPathway"/>
</dbReference>
<evidence type="ECO:0000256" key="16">
    <source>
        <dbReference type="RuleBase" id="RU367090"/>
    </source>
</evidence>
<evidence type="ECO:0000256" key="13">
    <source>
        <dbReference type="ARBA" id="ARBA00022833"/>
    </source>
</evidence>
<feature type="compositionally biased region" description="Acidic residues" evidence="17">
    <location>
        <begin position="432"/>
        <end position="449"/>
    </location>
</feature>
<dbReference type="SUPFAM" id="SSF48371">
    <property type="entry name" value="ARM repeat"/>
    <property type="match status" value="1"/>
</dbReference>
<dbReference type="PANTHER" id="PTHR12389:SF0">
    <property type="entry name" value="E3 UBIQUITIN-PROTEIN LIGASE LISTERIN"/>
    <property type="match status" value="1"/>
</dbReference>
<reference evidence="19 20" key="1">
    <citation type="journal article" date="2016" name="Mol. Biol. Evol.">
        <title>Comparative Genomics of Early-Diverging Mushroom-Forming Fungi Provides Insights into the Origins of Lignocellulose Decay Capabilities.</title>
        <authorList>
            <person name="Nagy L.G."/>
            <person name="Riley R."/>
            <person name="Tritt A."/>
            <person name="Adam C."/>
            <person name="Daum C."/>
            <person name="Floudas D."/>
            <person name="Sun H."/>
            <person name="Yadav J.S."/>
            <person name="Pangilinan J."/>
            <person name="Larsson K.H."/>
            <person name="Matsuura K."/>
            <person name="Barry K."/>
            <person name="Labutti K."/>
            <person name="Kuo R."/>
            <person name="Ohm R.A."/>
            <person name="Bhattacharya S.S."/>
            <person name="Shirouzu T."/>
            <person name="Yoshinaga Y."/>
            <person name="Martin F.M."/>
            <person name="Grigoriev I.V."/>
            <person name="Hibbett D.S."/>
        </authorList>
    </citation>
    <scope>NUCLEOTIDE SEQUENCE [LARGE SCALE GENOMIC DNA]</scope>
    <source>
        <strain evidence="19 20">HHB14362 ss-1</strain>
    </source>
</reference>
<dbReference type="GO" id="GO:0072344">
    <property type="term" value="P:rescue of stalled ribosome"/>
    <property type="evidence" value="ECO:0007669"/>
    <property type="project" value="UniProtKB-UniRule"/>
</dbReference>
<evidence type="ECO:0000256" key="7">
    <source>
        <dbReference type="ARBA" id="ARBA00022490"/>
    </source>
</evidence>
<comment type="function">
    <text evidence="16">E3 ubiquitin-protein ligase. Component of the ribosome quality control complex (RQC), a ribosome-associated complex that mediates ubiquitination and extraction of incompletely synthesized nascent chains for proteasomal degradation.</text>
</comment>
<dbReference type="GO" id="GO:0005829">
    <property type="term" value="C:cytosol"/>
    <property type="evidence" value="ECO:0007669"/>
    <property type="project" value="UniProtKB-SubCell"/>
</dbReference>
<keyword evidence="9 16" id="KW-0479">Metal-binding</keyword>
<evidence type="ECO:0000256" key="1">
    <source>
        <dbReference type="ARBA" id="ARBA00000900"/>
    </source>
</evidence>
<evidence type="ECO:0000256" key="11">
    <source>
        <dbReference type="ARBA" id="ARBA00022771"/>
    </source>
</evidence>
<dbReference type="GO" id="GO:1990116">
    <property type="term" value="P:ribosome-associated ubiquitin-dependent protein catabolic process"/>
    <property type="evidence" value="ECO:0007669"/>
    <property type="project" value="UniProtKB-UniRule"/>
</dbReference>
<evidence type="ECO:0000256" key="14">
    <source>
        <dbReference type="ARBA" id="ARBA00055150"/>
    </source>
</evidence>
<feature type="compositionally biased region" description="Basic residues" evidence="17">
    <location>
        <begin position="36"/>
        <end position="50"/>
    </location>
</feature>
<evidence type="ECO:0000256" key="8">
    <source>
        <dbReference type="ARBA" id="ARBA00022679"/>
    </source>
</evidence>
<dbReference type="SMART" id="SM00744">
    <property type="entry name" value="RINGv"/>
    <property type="match status" value="1"/>
</dbReference>
<dbReference type="GO" id="GO:1990112">
    <property type="term" value="C:RQC complex"/>
    <property type="evidence" value="ECO:0007669"/>
    <property type="project" value="UniProtKB-UniRule"/>
</dbReference>
<evidence type="ECO:0000256" key="2">
    <source>
        <dbReference type="ARBA" id="ARBA00004514"/>
    </source>
</evidence>
<feature type="region of interest" description="Disordered" evidence="17">
    <location>
        <begin position="1"/>
        <end position="68"/>
    </location>
</feature>
<comment type="pathway">
    <text evidence="3 16">Protein modification; protein ubiquitination.</text>
</comment>
<comment type="similarity">
    <text evidence="4 16">Belongs to the LTN1 family.</text>
</comment>
<keyword evidence="12 16" id="KW-0833">Ubl conjugation pathway</keyword>
<evidence type="ECO:0000313" key="19">
    <source>
        <dbReference type="EMBL" id="KZT28004.1"/>
    </source>
</evidence>
<proteinExistence type="inferred from homology"/>
<dbReference type="InterPro" id="IPR054478">
    <property type="entry name" value="LTN1_UBC"/>
</dbReference>
<keyword evidence="8 16" id="KW-0808">Transferase</keyword>
<dbReference type="OrthoDB" id="6108at2759"/>
<dbReference type="Gene3D" id="3.30.40.10">
    <property type="entry name" value="Zinc/RING finger domain, C3HC4 (zinc finger)"/>
    <property type="match status" value="1"/>
</dbReference>
<evidence type="ECO:0000256" key="3">
    <source>
        <dbReference type="ARBA" id="ARBA00004906"/>
    </source>
</evidence>
<keyword evidence="7" id="KW-0963">Cytoplasm</keyword>
<dbReference type="InterPro" id="IPR039804">
    <property type="entry name" value="RING-CH-C4HC3_LTN1"/>
</dbReference>
<feature type="domain" description="RING-type" evidence="18">
    <location>
        <begin position="1718"/>
        <end position="1765"/>
    </location>
</feature>
<dbReference type="Pfam" id="PF22999">
    <property type="entry name" value="LTN1_E3_ligase_6th"/>
    <property type="match status" value="1"/>
</dbReference>
<comment type="catalytic activity">
    <reaction evidence="1 16">
        <text>S-ubiquitinyl-[E2 ubiquitin-conjugating enzyme]-L-cysteine + [acceptor protein]-L-lysine = [E2 ubiquitin-conjugating enzyme]-L-cysteine + N(6)-ubiquitinyl-[acceptor protein]-L-lysine.</text>
        <dbReference type="EC" id="2.3.2.27"/>
    </reaction>
</comment>
<keyword evidence="11 15" id="KW-0863">Zinc-finger</keyword>
<dbReference type="InterPro" id="IPR039795">
    <property type="entry name" value="LTN1/Rkr1"/>
</dbReference>
<comment type="subunit">
    <text evidence="16">Component of the ribosome quality control complex (RQC).</text>
</comment>
<dbReference type="Pfam" id="PF23009">
    <property type="entry name" value="UBC_like"/>
    <property type="match status" value="1"/>
</dbReference>
<dbReference type="PANTHER" id="PTHR12389">
    <property type="entry name" value="ZINC FINGER PROTEIN 294"/>
    <property type="match status" value="1"/>
</dbReference>
<dbReference type="SMART" id="SM01197">
    <property type="entry name" value="FANCL_C"/>
    <property type="match status" value="1"/>
</dbReference>
<protein>
    <recommendedName>
        <fullName evidence="6 16">E3 ubiquitin-protein ligase listerin</fullName>
        <ecNumber evidence="5 16">2.3.2.27</ecNumber>
    </recommendedName>
    <alternativeName>
        <fullName evidence="16">RING-type E3 ubiquitin transferase listerin</fullName>
    </alternativeName>
</protein>
<evidence type="ECO:0000256" key="6">
    <source>
        <dbReference type="ARBA" id="ARBA00017157"/>
    </source>
</evidence>
<evidence type="ECO:0000256" key="9">
    <source>
        <dbReference type="ARBA" id="ARBA00022723"/>
    </source>
</evidence>
<name>A0A165UDU2_9AGAM</name>
<dbReference type="InterPro" id="IPR001841">
    <property type="entry name" value="Znf_RING"/>
</dbReference>
<dbReference type="InterPro" id="IPR013083">
    <property type="entry name" value="Znf_RING/FYVE/PHD"/>
</dbReference>
<comment type="function">
    <text evidence="14">E3 ubiquitin-protein ligase component of the ribosome quality control complex (RQC), a ribosome-associated complex that mediates ubiquitination and extraction of incompletely synthesized nascent chains for proteasomal degradation. Mediates ubiquitination of proteins derived from mRNAs lacking stop codons (non-stop proteins) and other translation arrest products induced by poly-lysine sequences and tandem rare codons. Ubiquitination leads to CDC48 recruitment for extraction and degradation of the incomplete translation product. May indirectly play a role in chromatin function and transcription.</text>
</comment>
<keyword evidence="13 16" id="KW-0862">Zinc</keyword>
<feature type="compositionally biased region" description="Basic and acidic residues" evidence="17">
    <location>
        <begin position="450"/>
        <end position="460"/>
    </location>
</feature>
<evidence type="ECO:0000259" key="18">
    <source>
        <dbReference type="PROSITE" id="PS50089"/>
    </source>
</evidence>
<dbReference type="SUPFAM" id="SSF57850">
    <property type="entry name" value="RING/U-box"/>
    <property type="match status" value="1"/>
</dbReference>
<dbReference type="UniPathway" id="UPA00143"/>
<sequence>MPKGQKPSATSATKKKHARKTVGPQEPTVTREKKEKGKGKGKNKEPRKKVYIPPYKPPPQPDPLETLGLANRLPPDLLVVLRSLKKKDVVTKAKALEELQSAWIEKALKQRDEGVILSTLVLMLPVWAHHMPALFFSPSRRIRLLAINVHSSLLRIEEFRVEFIAYLHDIASSDQVESVLGTWCMAANDVDRLVSRYARQSWDDFVSLTASTSRLVLDETAMPSLVAMTHRTALDPAAVYLHLNPPHVSVDPVVPARKGGRLPAAQQAKKREEEPSTRAKSDEEEENEDDRKARLRTGALGVLRWVLGKQQHRCRATGGHKSFKDFSEILTNPALWTSLYDGGTAPWADVPSFGHNQPVVRRTAWMLLQSIVGHWKGSSFELFPVISTAVLRSAWVEPDPTVRAVMWQPLMMFLTEFPQAWTVDSSASSTNENDEGSDSEAESGEDDEHEPPRVEKSETPKRSQAYEEFLQFLQLGCSGSPLQGYPTVVIILSTLPPSFLVYPNLSDSLSELFTSFWAAIDGRALSGLDRTASSAAFLSALLECTVFLIKRLRQDPAIQAALQDGPAHADVDSVCKKLVADQSAKVMEELVSERLKVEESAGGSILAKQLSALEQVDEDLFNAAWAPIAATVQGEAAFTVPRVTRFVAVTLCTFYTTFQDGNTTKVATRTLVHEFADRAIQDCRARLADRDVHGSKDTLPIETVLNILSQTIFADAEITANIDEAVQTNVAGLVTTSPSLLLVYLSKRNDRIRSSEVWYRILDVLSGKDTRDLAGTIVHFLEPVKAGVFPDYLGPEDGELDASFAKLLAYASADSSDSSALDIVRKVLQNPKPFLSNNCCIGIIENLTSTFSVHLQQALHDTIVPLEPFARLLAVLQSAFLSNSGAMLWTALSISLFPDLFLFGYLLPRCTMSKDDECFESARSLWKSWSGRCDNKVRLDVQAVLISKLRDIVMDTEVVVTPEKVLDMLWEGMPDLDIHLMDVMPRSEVLRQMLEALPSHSGIPSASVANNLIPPPSLLDDTPTVSPEYDIQGYSQYGRVTTALACIFSSDRQTAKEYIWAVSHLLAASTYAEDEIQLSSERNPFCSQKVSKVELQAFISRVQSIVAYLLVPDTETGWHVKVISSAQGTPANLDPNNPSTFLAHLIRYASGHDNPREARVLYGALQPVMVNASREDADQWIMLARKLEKAAPLTSIAIVSSVTALGPEPPRLDRYRNELAAGVLGTPATNANNEGLLTLMRLAATAPDPDSDVVFLPQFRAVNLMKACQQWIESDEDISEDLESVMTLVFYYLVPILQDVPGGHWDFIFDVTENNLENCSFNDESTLMTLARTLRLVITIQDLAVTNKSLRALWEEHRQSVLILVRDVVSSRQISRNSSRPQSICLELAMTIIQDLPESLLDDKTLPSMCRLLLSTSPEAQKMAYQLLQESSRKYTENLVIEAGVDTEANVQCELPAELIDILQRGICDEDDYLPEDAFGYFLAWMALFDLFANASFKVKTGYIQHLRSLDIISSKFIPYVFNALGLYGGPRSTFRLDLWAVDEYYISLCDPETPFSVPLQAAHLYYRSLLIVPSLIRSWLQECKDRTLSTTVTTFTAQHYSPVIVATEFARLKSPDAASELDHENLSIKVAAAVNEVTASWAVDDYGLEISLKLPADWPLHPIQVRDSKKVGVGEDRWRAWVLGVQQIICFQNGSIVDGLSLFKRNVSLHFEGQVECAICYSIISPMDYSLPKKPCKTCKNRFHSTCLYKWFNTSHSSTCPLCRSEIF</sequence>
<feature type="compositionally biased region" description="Basic and acidic residues" evidence="17">
    <location>
        <begin position="269"/>
        <end position="281"/>
    </location>
</feature>
<dbReference type="InParanoid" id="A0A165UDU2"/>
<keyword evidence="20" id="KW-1185">Reference proteome</keyword>
<dbReference type="GO" id="GO:0061630">
    <property type="term" value="F:ubiquitin protein ligase activity"/>
    <property type="evidence" value="ECO:0007669"/>
    <property type="project" value="UniProtKB-UniRule"/>
</dbReference>
<dbReference type="CDD" id="cd16491">
    <property type="entry name" value="RING-CH-C4HC3_LTN1"/>
    <property type="match status" value="1"/>
</dbReference>